<comment type="subcellular location">
    <subcellularLocation>
        <location evidence="2">Cell membrane</location>
        <topology evidence="2">Lipid-anchor</topology>
        <topology evidence="2">GPI-anchor</topology>
    </subcellularLocation>
</comment>
<dbReference type="InterPro" id="IPR027446">
    <property type="entry name" value="VSG_C_dom_sf"/>
</dbReference>
<protein>
    <submittedName>
        <fullName evidence="11">Variant surface glycoprotein</fullName>
    </submittedName>
</protein>
<evidence type="ECO:0000259" key="10">
    <source>
        <dbReference type="Pfam" id="PF00913"/>
    </source>
</evidence>
<dbReference type="VEuPathDB" id="TriTrypDB:Tb427_000261600"/>
<evidence type="ECO:0000256" key="9">
    <source>
        <dbReference type="SAM" id="SignalP"/>
    </source>
</evidence>
<keyword evidence="5" id="KW-0472">Membrane</keyword>
<evidence type="ECO:0000256" key="8">
    <source>
        <dbReference type="SAM" id="MobiDB-lite"/>
    </source>
</evidence>
<keyword evidence="7" id="KW-0449">Lipoprotein</keyword>
<dbReference type="Pfam" id="PF00913">
    <property type="entry name" value="Trypan_glycop"/>
    <property type="match status" value="1"/>
</dbReference>
<feature type="domain" description="Trypanosome variant surface glycoprotein A-type N-terminal" evidence="10">
    <location>
        <begin position="28"/>
        <end position="372"/>
    </location>
</feature>
<keyword evidence="3" id="KW-1003">Cell membrane</keyword>
<feature type="region of interest" description="Disordered" evidence="8">
    <location>
        <begin position="425"/>
        <end position="451"/>
    </location>
</feature>
<reference evidence="11" key="1">
    <citation type="submission" date="2016-12" db="EMBL/GenBank/DDBJ databases">
        <title>Extending the VSGnome of Trypanosoma brucei strain TREU927.</title>
        <authorList>
            <person name="Cross G.A."/>
        </authorList>
    </citation>
    <scope>NUCLEOTIDE SEQUENCE</scope>
    <source>
        <strain evidence="11">Tb927.99.306</strain>
    </source>
</reference>
<name>A0A1V0FZ71_9TRYP</name>
<feature type="signal peptide" evidence="9">
    <location>
        <begin position="1"/>
        <end position="20"/>
    </location>
</feature>
<dbReference type="EMBL" id="KY404374">
    <property type="protein sequence ID" value="ARB50625.1"/>
    <property type="molecule type" value="Genomic_DNA"/>
</dbReference>
<evidence type="ECO:0000256" key="2">
    <source>
        <dbReference type="ARBA" id="ARBA00004609"/>
    </source>
</evidence>
<evidence type="ECO:0000256" key="7">
    <source>
        <dbReference type="ARBA" id="ARBA00023288"/>
    </source>
</evidence>
<dbReference type="Gene3D" id="3.90.150.10">
    <property type="entry name" value="Variant Surface Glycoprotein, subunit A domain 1"/>
    <property type="match status" value="1"/>
</dbReference>
<evidence type="ECO:0000256" key="5">
    <source>
        <dbReference type="ARBA" id="ARBA00023136"/>
    </source>
</evidence>
<dbReference type="SUPFAM" id="SSF58087">
    <property type="entry name" value="Variant surface glycoprotein (N-terminal domain)"/>
    <property type="match status" value="1"/>
</dbReference>
<evidence type="ECO:0000256" key="6">
    <source>
        <dbReference type="ARBA" id="ARBA00023180"/>
    </source>
</evidence>
<sequence length="469" mass="50359">MLLQLMLTGTVLILLQPSTAQSQAAHNCSAVNTADKYAAEIIKATTRAYRGQKTAQTMLLQLQVYTVLTNDAQMRRTLVPLSLLLSACAAAENDAAAALEDQAQTHILNIAQALGTQSALTAVAAAEIAGEASDAHSGNAAYKKIKLKTGTEAIETRYCPLGELVAKSTIEGAQEALSKWTLDLKKVQQITTTAQNGAATAMCCIGNAGSACTDGGTTHIRINAHKLFETAAQETTTARLTKDNGQTKTWLAPTATAADAVAEAERLLDTMRRTQIQQGPTCRPYNNPQKAFKDAVRLHIFKKPFKEQLSQTEESEVADTIKRIYGKDENEFASKIWNTIGTTKVHLQLDKKDTAVELKTLSSLQQLATAYAIAAATTKAQEEADKDCQKSSSEISEKTTTSCNNKNKDECDKDDKCQWKGTDVKGECKAKGGEDGVKAEGKDSKTTNTTGSSSFVMGVPILIVVFLVE</sequence>
<evidence type="ECO:0000256" key="1">
    <source>
        <dbReference type="ARBA" id="ARBA00002523"/>
    </source>
</evidence>
<feature type="chain" id="PRO_5012301798" evidence="9">
    <location>
        <begin position="21"/>
        <end position="469"/>
    </location>
</feature>
<dbReference type="GO" id="GO:0005886">
    <property type="term" value="C:plasma membrane"/>
    <property type="evidence" value="ECO:0007669"/>
    <property type="project" value="UniProtKB-SubCell"/>
</dbReference>
<evidence type="ECO:0000256" key="4">
    <source>
        <dbReference type="ARBA" id="ARBA00022622"/>
    </source>
</evidence>
<feature type="compositionally biased region" description="Basic and acidic residues" evidence="8">
    <location>
        <begin position="425"/>
        <end position="445"/>
    </location>
</feature>
<dbReference type="AlphaFoldDB" id="A0A1V0FZ71"/>
<evidence type="ECO:0000313" key="11">
    <source>
        <dbReference type="EMBL" id="ARB50625.1"/>
    </source>
</evidence>
<keyword evidence="6" id="KW-0325">Glycoprotein</keyword>
<keyword evidence="9" id="KW-0732">Signal</keyword>
<dbReference type="GO" id="GO:0098552">
    <property type="term" value="C:side of membrane"/>
    <property type="evidence" value="ECO:0007669"/>
    <property type="project" value="UniProtKB-KW"/>
</dbReference>
<dbReference type="GO" id="GO:0042783">
    <property type="term" value="P:symbiont-mediated evasion of host immune response"/>
    <property type="evidence" value="ECO:0007669"/>
    <property type="project" value="InterPro"/>
</dbReference>
<accession>A0A1V0FZ71</accession>
<keyword evidence="4" id="KW-0336">GPI-anchor</keyword>
<comment type="function">
    <text evidence="1">VSG forms a coat on the surface of the parasite. The trypanosome evades the immune response of the host by expressing a series of antigenically distinct VSGs from an estimated 1000 VSG genes.</text>
</comment>
<feature type="compositionally biased region" description="Low complexity" evidence="8">
    <location>
        <begin position="390"/>
        <end position="405"/>
    </location>
</feature>
<dbReference type="Gene3D" id="1.10.470.10">
    <property type="entry name" value="Variant Surface Glycoprotein, subunit A, domain 2"/>
    <property type="match status" value="1"/>
</dbReference>
<dbReference type="InterPro" id="IPR001812">
    <property type="entry name" value="Trypano_VSG_A_N_dom"/>
</dbReference>
<evidence type="ECO:0000256" key="3">
    <source>
        <dbReference type="ARBA" id="ARBA00022475"/>
    </source>
</evidence>
<dbReference type="SUPFAM" id="SSF118251">
    <property type="entry name" value="Variant surface glycoprotein MITAT 1.2, VSG 221, C-terminal domain"/>
    <property type="match status" value="1"/>
</dbReference>
<feature type="region of interest" description="Disordered" evidence="8">
    <location>
        <begin position="387"/>
        <end position="413"/>
    </location>
</feature>
<organism evidence="11">
    <name type="scientific">Trypanosoma brucei</name>
    <dbReference type="NCBI Taxonomy" id="5691"/>
    <lineage>
        <taxon>Eukaryota</taxon>
        <taxon>Discoba</taxon>
        <taxon>Euglenozoa</taxon>
        <taxon>Kinetoplastea</taxon>
        <taxon>Metakinetoplastina</taxon>
        <taxon>Trypanosomatida</taxon>
        <taxon>Trypanosomatidae</taxon>
        <taxon>Trypanosoma</taxon>
    </lineage>
</organism>
<proteinExistence type="predicted"/>